<feature type="domain" description="NADH:flavin oxidoreductase/NADH oxidase N-terminal" evidence="4">
    <location>
        <begin position="5"/>
        <end position="333"/>
    </location>
</feature>
<proteinExistence type="inferred from homology"/>
<dbReference type="InterPro" id="IPR013785">
    <property type="entry name" value="Aldolase_TIM"/>
</dbReference>
<evidence type="ECO:0000259" key="4">
    <source>
        <dbReference type="Pfam" id="PF00724"/>
    </source>
</evidence>
<gene>
    <name evidence="5" type="ORF">BSZ37_18445</name>
</gene>
<dbReference type="CDD" id="cd02933">
    <property type="entry name" value="OYE_like_FMN"/>
    <property type="match status" value="1"/>
</dbReference>
<dbReference type="EMBL" id="MQWD01000001">
    <property type="protein sequence ID" value="PAP78263.1"/>
    <property type="molecule type" value="Genomic_DNA"/>
</dbReference>
<comment type="cofactor">
    <cofactor evidence="1">
        <name>FMN</name>
        <dbReference type="ChEBI" id="CHEBI:58210"/>
    </cofactor>
</comment>
<evidence type="ECO:0000256" key="3">
    <source>
        <dbReference type="ARBA" id="ARBA00023002"/>
    </source>
</evidence>
<dbReference type="GO" id="GO:0010181">
    <property type="term" value="F:FMN binding"/>
    <property type="evidence" value="ECO:0007669"/>
    <property type="project" value="InterPro"/>
</dbReference>
<evidence type="ECO:0000313" key="6">
    <source>
        <dbReference type="Proteomes" id="UP000216339"/>
    </source>
</evidence>
<accession>A0A271J496</accession>
<dbReference type="GO" id="GO:0005829">
    <property type="term" value="C:cytosol"/>
    <property type="evidence" value="ECO:0007669"/>
    <property type="project" value="UniProtKB-ARBA"/>
</dbReference>
<organism evidence="5 6">
    <name type="scientific">Rubrivirga marina</name>
    <dbReference type="NCBI Taxonomy" id="1196024"/>
    <lineage>
        <taxon>Bacteria</taxon>
        <taxon>Pseudomonadati</taxon>
        <taxon>Rhodothermota</taxon>
        <taxon>Rhodothermia</taxon>
        <taxon>Rhodothermales</taxon>
        <taxon>Rubricoccaceae</taxon>
        <taxon>Rubrivirga</taxon>
    </lineage>
</organism>
<comment type="caution">
    <text evidence="5">The sequence shown here is derived from an EMBL/GenBank/DDBJ whole genome shotgun (WGS) entry which is preliminary data.</text>
</comment>
<dbReference type="Pfam" id="PF00724">
    <property type="entry name" value="Oxidored_FMN"/>
    <property type="match status" value="1"/>
</dbReference>
<dbReference type="SUPFAM" id="SSF51395">
    <property type="entry name" value="FMN-linked oxidoreductases"/>
    <property type="match status" value="1"/>
</dbReference>
<dbReference type="PANTHER" id="PTHR22893:SF98">
    <property type="entry name" value="OXIDOREDUCTASE"/>
    <property type="match status" value="1"/>
</dbReference>
<keyword evidence="3" id="KW-0560">Oxidoreductase</keyword>
<dbReference type="InterPro" id="IPR001155">
    <property type="entry name" value="OxRdtase_FMN_N"/>
</dbReference>
<dbReference type="Proteomes" id="UP000216339">
    <property type="component" value="Unassembled WGS sequence"/>
</dbReference>
<dbReference type="InterPro" id="IPR045247">
    <property type="entry name" value="Oye-like"/>
</dbReference>
<sequence>MTSPLLTPFDLGPLALPNRVVLAPLTRSRHERQIPTPLAPTYYAQRASAGLLIAEATQVTPRGQGYPDTPGIYTDEQAEAWQAVTDLVHAVGGRIVLQLWHVGRVSHSAYHGGRLPVAPSAIAAPGKAMTPDFEMMPFETPHALSTEEVAETVRQYAHGARLARQAGFDGVEIHAANGYLIEQFLSSGTNERTDAYGGSLENRLRFLREVTEAVLGEWPGERVGTRFSFGLGTSGVRDARPEETFAAAAELLSEAGLVYLHGVRPNARSGTDGTGGFDAIGLLRDHFDGAVIASAEFDREEGEAIVEAGTADLVAYGRPFLANPDLPIRFAAQAAGLDAPLNEPDRGTFYGGGTEGYTDYPIWDGQPVAIEADV</sequence>
<keyword evidence="6" id="KW-1185">Reference proteome</keyword>
<protein>
    <submittedName>
        <fullName evidence="5">Alkene reductase</fullName>
    </submittedName>
</protein>
<evidence type="ECO:0000256" key="2">
    <source>
        <dbReference type="ARBA" id="ARBA00005979"/>
    </source>
</evidence>
<dbReference type="AlphaFoldDB" id="A0A271J496"/>
<evidence type="ECO:0000313" key="5">
    <source>
        <dbReference type="EMBL" id="PAP78263.1"/>
    </source>
</evidence>
<dbReference type="FunFam" id="3.20.20.70:FF:000059">
    <property type="entry name" value="N-ethylmaleimide reductase, FMN-linked"/>
    <property type="match status" value="1"/>
</dbReference>
<dbReference type="Gene3D" id="3.20.20.70">
    <property type="entry name" value="Aldolase class I"/>
    <property type="match status" value="1"/>
</dbReference>
<dbReference type="RefSeq" id="WP_095511949.1">
    <property type="nucleotide sequence ID" value="NZ_MQWD01000001.1"/>
</dbReference>
<dbReference type="GO" id="GO:0016628">
    <property type="term" value="F:oxidoreductase activity, acting on the CH-CH group of donors, NAD or NADP as acceptor"/>
    <property type="evidence" value="ECO:0007669"/>
    <property type="project" value="UniProtKB-ARBA"/>
</dbReference>
<evidence type="ECO:0000256" key="1">
    <source>
        <dbReference type="ARBA" id="ARBA00001917"/>
    </source>
</evidence>
<dbReference type="PANTHER" id="PTHR22893">
    <property type="entry name" value="NADH OXIDOREDUCTASE-RELATED"/>
    <property type="match status" value="1"/>
</dbReference>
<name>A0A271J496_9BACT</name>
<dbReference type="OrthoDB" id="9772736at2"/>
<reference evidence="5 6" key="1">
    <citation type="submission" date="2016-11" db="EMBL/GenBank/DDBJ databases">
        <title>Study of marine rhodopsin-containing bacteria.</title>
        <authorList>
            <person name="Yoshizawa S."/>
            <person name="Kumagai Y."/>
            <person name="Kogure K."/>
        </authorList>
    </citation>
    <scope>NUCLEOTIDE SEQUENCE [LARGE SCALE GENOMIC DNA]</scope>
    <source>
        <strain evidence="5 6">SAORIC-28</strain>
    </source>
</reference>
<comment type="similarity">
    <text evidence="2">Belongs to the NADH:flavin oxidoreductase/NADH oxidase family.</text>
</comment>